<dbReference type="InterPro" id="IPR041413">
    <property type="entry name" value="MLTR_LBD"/>
</dbReference>
<dbReference type="OrthoDB" id="4790304at2"/>
<proteinExistence type="predicted"/>
<dbReference type="Gene3D" id="3.30.450.180">
    <property type="match status" value="1"/>
</dbReference>
<sequence>MDELGEFLRSRRARLGPAQAGFPAGNRRRVSSLRRDEVAQLAGISVEYYIRLEQGRVGQPSHQVLAALARALGLDEVEERHLRDLAGPPEKPRPRPSPARKELVDLLRRMTGIPALVTNHRLDVLAWNRLAAHLFFDFERAPAKRRNLGRFAFLDPASREIFADWPEVARATVGQLRLAAGRNPGDQALATLLGELTMNSPDFEDLWSRRDVRERTHGRKRFRHPVAGELTLRFENFVLPDASGQRLITFTPEPESEEALALLAMWAG</sequence>
<dbReference type="Proteomes" id="UP000320011">
    <property type="component" value="Unassembled WGS sequence"/>
</dbReference>
<comment type="caution">
    <text evidence="2">The sequence shown here is derived from an EMBL/GenBank/DDBJ whole genome shotgun (WGS) entry which is preliminary data.</text>
</comment>
<dbReference type="Pfam" id="PF13560">
    <property type="entry name" value="HTH_31"/>
    <property type="match status" value="1"/>
</dbReference>
<evidence type="ECO:0000313" key="3">
    <source>
        <dbReference type="Proteomes" id="UP000320011"/>
    </source>
</evidence>
<dbReference type="Gene3D" id="1.10.260.40">
    <property type="entry name" value="lambda repressor-like DNA-binding domains"/>
    <property type="match status" value="1"/>
</dbReference>
<reference evidence="2 3" key="2">
    <citation type="submission" date="2019-08" db="EMBL/GenBank/DDBJ databases">
        <title>Amycolatopsis acidicola sp. nov., isolated from peat swamp forest soil.</title>
        <authorList>
            <person name="Srisuk N."/>
        </authorList>
    </citation>
    <scope>NUCLEOTIDE SEQUENCE [LARGE SCALE GENOMIC DNA]</scope>
    <source>
        <strain evidence="2 3">TBRC 6029</strain>
    </source>
</reference>
<dbReference type="SUPFAM" id="SSF47413">
    <property type="entry name" value="lambda repressor-like DNA-binding domains"/>
    <property type="match status" value="1"/>
</dbReference>
<dbReference type="PANTHER" id="PTHR35010">
    <property type="entry name" value="BLL4672 PROTEIN-RELATED"/>
    <property type="match status" value="1"/>
</dbReference>
<organism evidence="2 3">
    <name type="scientific">Amycolatopsis rhizosphaerae</name>
    <dbReference type="NCBI Taxonomy" id="2053003"/>
    <lineage>
        <taxon>Bacteria</taxon>
        <taxon>Bacillati</taxon>
        <taxon>Actinomycetota</taxon>
        <taxon>Actinomycetes</taxon>
        <taxon>Pseudonocardiales</taxon>
        <taxon>Pseudonocardiaceae</taxon>
        <taxon>Amycolatopsis</taxon>
    </lineage>
</organism>
<evidence type="ECO:0000259" key="1">
    <source>
        <dbReference type="PROSITE" id="PS50943"/>
    </source>
</evidence>
<dbReference type="SMART" id="SM00530">
    <property type="entry name" value="HTH_XRE"/>
    <property type="match status" value="1"/>
</dbReference>
<feature type="domain" description="HTH cro/C1-type" evidence="1">
    <location>
        <begin position="37"/>
        <end position="80"/>
    </location>
</feature>
<accession>A0A558CN23</accession>
<dbReference type="Pfam" id="PF17765">
    <property type="entry name" value="MLTR_LBD"/>
    <property type="match status" value="1"/>
</dbReference>
<gene>
    <name evidence="2" type="ORF">FNH05_16175</name>
</gene>
<dbReference type="PANTHER" id="PTHR35010:SF2">
    <property type="entry name" value="BLL4672 PROTEIN"/>
    <property type="match status" value="1"/>
</dbReference>
<dbReference type="AlphaFoldDB" id="A0A558CN23"/>
<dbReference type="InterPro" id="IPR001387">
    <property type="entry name" value="Cro/C1-type_HTH"/>
</dbReference>
<keyword evidence="3" id="KW-1185">Reference proteome</keyword>
<dbReference type="GO" id="GO:0003677">
    <property type="term" value="F:DNA binding"/>
    <property type="evidence" value="ECO:0007669"/>
    <property type="project" value="InterPro"/>
</dbReference>
<protein>
    <submittedName>
        <fullName evidence="2">Helix-turn-helix domain-containing protein</fullName>
    </submittedName>
</protein>
<dbReference type="PROSITE" id="PS50943">
    <property type="entry name" value="HTH_CROC1"/>
    <property type="match status" value="1"/>
</dbReference>
<reference evidence="2 3" key="1">
    <citation type="submission" date="2019-07" db="EMBL/GenBank/DDBJ databases">
        <authorList>
            <person name="Duangmal K."/>
            <person name="Teo W.F.A."/>
        </authorList>
    </citation>
    <scope>NUCLEOTIDE SEQUENCE [LARGE SCALE GENOMIC DNA]</scope>
    <source>
        <strain evidence="2 3">TBRC 6029</strain>
    </source>
</reference>
<name>A0A558CN23_9PSEU</name>
<evidence type="ECO:0000313" key="2">
    <source>
        <dbReference type="EMBL" id="TVT50102.1"/>
    </source>
</evidence>
<dbReference type="InterPro" id="IPR010982">
    <property type="entry name" value="Lambda_DNA-bd_dom_sf"/>
</dbReference>
<dbReference type="EMBL" id="VJWX01000143">
    <property type="protein sequence ID" value="TVT50102.1"/>
    <property type="molecule type" value="Genomic_DNA"/>
</dbReference>